<dbReference type="RefSeq" id="WP_163457539.1">
    <property type="nucleotide sequence ID" value="NZ_JAAGOH010000011.1"/>
</dbReference>
<dbReference type="Proteomes" id="UP000484255">
    <property type="component" value="Unassembled WGS sequence"/>
</dbReference>
<proteinExistence type="predicted"/>
<name>A0A7C9TKN1_9BURK</name>
<protein>
    <submittedName>
        <fullName evidence="2">Uncharacterized protein</fullName>
    </submittedName>
</protein>
<keyword evidence="1" id="KW-0472">Membrane</keyword>
<evidence type="ECO:0000313" key="3">
    <source>
        <dbReference type="Proteomes" id="UP000484255"/>
    </source>
</evidence>
<evidence type="ECO:0000313" key="2">
    <source>
        <dbReference type="EMBL" id="NDY91683.1"/>
    </source>
</evidence>
<evidence type="ECO:0000256" key="1">
    <source>
        <dbReference type="SAM" id="Phobius"/>
    </source>
</evidence>
<comment type="caution">
    <text evidence="2">The sequence shown here is derived from an EMBL/GenBank/DDBJ whole genome shotgun (WGS) entry which is preliminary data.</text>
</comment>
<keyword evidence="3" id="KW-1185">Reference proteome</keyword>
<organism evidence="2 3">
    <name type="scientific">Ideonella livida</name>
    <dbReference type="NCBI Taxonomy" id="2707176"/>
    <lineage>
        <taxon>Bacteria</taxon>
        <taxon>Pseudomonadati</taxon>
        <taxon>Pseudomonadota</taxon>
        <taxon>Betaproteobacteria</taxon>
        <taxon>Burkholderiales</taxon>
        <taxon>Sphaerotilaceae</taxon>
        <taxon>Ideonella</taxon>
    </lineage>
</organism>
<sequence length="267" mass="28681">MTDVSEDSTPAPAWPAVRLPWWQRPSVLALGFTVLLLGGALAWPLLRMSWAPPAAPATEQGLPWQIRPGPQGQTSEVFGLTLGQVDLGGLQQRWGDDLKLGLITPVPAQPGQPPALEAYVEQFRAGFITGKLVVALEAPADWRHAALDRVAGSEVGDGGRTRRHTLSADDLLQARRWPVAGLSFVPSARLDGEVVAQRFGPPEEKLQGPGGEWQWLYPRLGLVVVLPPAEGEGARAKAVLQYVTPQDFELRVRTPLQAALAASAAGR</sequence>
<gene>
    <name evidence="2" type="ORF">G3A44_10845</name>
</gene>
<accession>A0A7C9TKN1</accession>
<keyword evidence="1" id="KW-0812">Transmembrane</keyword>
<keyword evidence="1" id="KW-1133">Transmembrane helix</keyword>
<reference evidence="2 3" key="1">
    <citation type="submission" date="2020-02" db="EMBL/GenBank/DDBJ databases">
        <title>Ideonella bacterium strain TBM-1.</title>
        <authorList>
            <person name="Chen W.-M."/>
        </authorList>
    </citation>
    <scope>NUCLEOTIDE SEQUENCE [LARGE SCALE GENOMIC DNA]</scope>
    <source>
        <strain evidence="2 3">TBM-1</strain>
    </source>
</reference>
<feature type="transmembrane region" description="Helical" evidence="1">
    <location>
        <begin position="27"/>
        <end position="46"/>
    </location>
</feature>
<dbReference type="EMBL" id="JAAGOH010000011">
    <property type="protein sequence ID" value="NDY91683.1"/>
    <property type="molecule type" value="Genomic_DNA"/>
</dbReference>
<dbReference type="AlphaFoldDB" id="A0A7C9TKN1"/>